<dbReference type="GO" id="GO:0000725">
    <property type="term" value="P:recombinational repair"/>
    <property type="evidence" value="ECO:0007669"/>
    <property type="project" value="TreeGrafter"/>
</dbReference>
<dbReference type="AlphaFoldDB" id="A0A0X8GXY3"/>
<protein>
    <recommendedName>
        <fullName evidence="12">DNA 3'-5' helicase</fullName>
        <ecNumber evidence="12">5.6.2.4</ecNumber>
    </recommendedName>
</protein>
<dbReference type="GO" id="GO:0005829">
    <property type="term" value="C:cytosol"/>
    <property type="evidence" value="ECO:0007669"/>
    <property type="project" value="TreeGrafter"/>
</dbReference>
<evidence type="ECO:0000256" key="4">
    <source>
        <dbReference type="ARBA" id="ARBA00022801"/>
    </source>
</evidence>
<keyword evidence="9" id="KW-0234">DNA repair</keyword>
<evidence type="ECO:0000256" key="10">
    <source>
        <dbReference type="ARBA" id="ARBA00023235"/>
    </source>
</evidence>
<evidence type="ECO:0000256" key="11">
    <source>
        <dbReference type="ARBA" id="ARBA00034617"/>
    </source>
</evidence>
<dbReference type="GO" id="GO:0043138">
    <property type="term" value="F:3'-5' DNA helicase activity"/>
    <property type="evidence" value="ECO:0007669"/>
    <property type="project" value="UniProtKB-EC"/>
</dbReference>
<gene>
    <name evidence="17" type="ORF">AOC36_00220</name>
</gene>
<accession>A0A0X8GXY3</accession>
<evidence type="ECO:0000256" key="3">
    <source>
        <dbReference type="ARBA" id="ARBA00022763"/>
    </source>
</evidence>
<evidence type="ECO:0000256" key="6">
    <source>
        <dbReference type="ARBA" id="ARBA00022839"/>
    </source>
</evidence>
<comment type="catalytic activity">
    <reaction evidence="13">
        <text>ATP + H2O = ADP + phosphate + H(+)</text>
        <dbReference type="Rhea" id="RHEA:13065"/>
        <dbReference type="ChEBI" id="CHEBI:15377"/>
        <dbReference type="ChEBI" id="CHEBI:15378"/>
        <dbReference type="ChEBI" id="CHEBI:30616"/>
        <dbReference type="ChEBI" id="CHEBI:43474"/>
        <dbReference type="ChEBI" id="CHEBI:456216"/>
        <dbReference type="EC" id="5.6.2.4"/>
    </reaction>
</comment>
<dbReference type="EC" id="5.6.2.4" evidence="12"/>
<dbReference type="InterPro" id="IPR014017">
    <property type="entry name" value="DNA_helicase_UvrD-like_C"/>
</dbReference>
<dbReference type="SUPFAM" id="SSF52980">
    <property type="entry name" value="Restriction endonuclease-like"/>
    <property type="match status" value="1"/>
</dbReference>
<dbReference type="PROSITE" id="PS51198">
    <property type="entry name" value="UVRD_HELICASE_ATP_BIND"/>
    <property type="match status" value="1"/>
</dbReference>
<keyword evidence="7 14" id="KW-0067">ATP-binding</keyword>
<dbReference type="GO" id="GO:0005524">
    <property type="term" value="F:ATP binding"/>
    <property type="evidence" value="ECO:0007669"/>
    <property type="project" value="UniProtKB-UniRule"/>
</dbReference>
<feature type="binding site" evidence="14">
    <location>
        <begin position="24"/>
        <end position="31"/>
    </location>
    <ligand>
        <name>ATP</name>
        <dbReference type="ChEBI" id="CHEBI:30616"/>
    </ligand>
</feature>
<keyword evidence="4 14" id="KW-0378">Hydrolase</keyword>
<keyword evidence="6" id="KW-0269">Exonuclease</keyword>
<dbReference type="GO" id="GO:0016887">
    <property type="term" value="F:ATP hydrolysis activity"/>
    <property type="evidence" value="ECO:0007669"/>
    <property type="project" value="RHEA"/>
</dbReference>
<evidence type="ECO:0000256" key="9">
    <source>
        <dbReference type="ARBA" id="ARBA00023204"/>
    </source>
</evidence>
<dbReference type="InterPro" id="IPR014016">
    <property type="entry name" value="UvrD-like_ATP-bd"/>
</dbReference>
<dbReference type="Proteomes" id="UP000063781">
    <property type="component" value="Chromosome"/>
</dbReference>
<name>A0A0X8GXY3_9FIRM</name>
<dbReference type="Gene3D" id="3.40.50.300">
    <property type="entry name" value="P-loop containing nucleotide triphosphate hydrolases"/>
    <property type="match status" value="4"/>
</dbReference>
<dbReference type="RefSeq" id="WP_067629715.1">
    <property type="nucleotide sequence ID" value="NZ_CP013213.1"/>
</dbReference>
<evidence type="ECO:0000256" key="2">
    <source>
        <dbReference type="ARBA" id="ARBA00022741"/>
    </source>
</evidence>
<reference evidence="17 18" key="1">
    <citation type="submission" date="2015-10" db="EMBL/GenBank/DDBJ databases">
        <title>Erysipelothrix larvae sp. LV19 isolated from the larval gut of the rhinoceros beetle, Trypoxylus dichotomus.</title>
        <authorList>
            <person name="Lim S."/>
            <person name="Kim B.-C."/>
        </authorList>
    </citation>
    <scope>NUCLEOTIDE SEQUENCE [LARGE SCALE GENOMIC DNA]</scope>
    <source>
        <strain evidence="17 18">LV19</strain>
    </source>
</reference>
<keyword evidence="18" id="KW-1185">Reference proteome</keyword>
<evidence type="ECO:0000256" key="14">
    <source>
        <dbReference type="PROSITE-ProRule" id="PRU00560"/>
    </source>
</evidence>
<dbReference type="InterPro" id="IPR011335">
    <property type="entry name" value="Restrct_endonuc-II-like"/>
</dbReference>
<evidence type="ECO:0000256" key="1">
    <source>
        <dbReference type="ARBA" id="ARBA00022722"/>
    </source>
</evidence>
<keyword evidence="5 14" id="KW-0347">Helicase</keyword>
<feature type="domain" description="UvrD-like helicase ATP-binding" evidence="15">
    <location>
        <begin position="3"/>
        <end position="449"/>
    </location>
</feature>
<comment type="catalytic activity">
    <reaction evidence="11">
        <text>Couples ATP hydrolysis with the unwinding of duplex DNA by translocating in the 3'-5' direction.</text>
        <dbReference type="EC" id="5.6.2.4"/>
    </reaction>
</comment>
<dbReference type="InterPro" id="IPR027417">
    <property type="entry name" value="P-loop_NTPase"/>
</dbReference>
<evidence type="ECO:0000313" key="18">
    <source>
        <dbReference type="Proteomes" id="UP000063781"/>
    </source>
</evidence>
<dbReference type="Pfam" id="PF12705">
    <property type="entry name" value="PDDEXK_1"/>
    <property type="match status" value="1"/>
</dbReference>
<dbReference type="Gene3D" id="3.90.320.10">
    <property type="match status" value="1"/>
</dbReference>
<dbReference type="InterPro" id="IPR038726">
    <property type="entry name" value="PDDEXK_AddAB-type"/>
</dbReference>
<dbReference type="Pfam" id="PF13361">
    <property type="entry name" value="UvrD_C"/>
    <property type="match status" value="1"/>
</dbReference>
<proteinExistence type="predicted"/>
<dbReference type="InterPro" id="IPR000212">
    <property type="entry name" value="DNA_helicase_UvrD/REP"/>
</dbReference>
<feature type="domain" description="UvrD-like helicase C-terminal" evidence="16">
    <location>
        <begin position="475"/>
        <end position="733"/>
    </location>
</feature>
<dbReference type="GO" id="GO:0004527">
    <property type="term" value="F:exonuclease activity"/>
    <property type="evidence" value="ECO:0007669"/>
    <property type="project" value="UniProtKB-KW"/>
</dbReference>
<evidence type="ECO:0000259" key="15">
    <source>
        <dbReference type="PROSITE" id="PS51198"/>
    </source>
</evidence>
<keyword evidence="2 14" id="KW-0547">Nucleotide-binding</keyword>
<dbReference type="Pfam" id="PF00580">
    <property type="entry name" value="UvrD-helicase"/>
    <property type="match status" value="1"/>
</dbReference>
<dbReference type="GO" id="GO:0033202">
    <property type="term" value="C:DNA helicase complex"/>
    <property type="evidence" value="ECO:0007669"/>
    <property type="project" value="TreeGrafter"/>
</dbReference>
<dbReference type="SUPFAM" id="SSF52540">
    <property type="entry name" value="P-loop containing nucleoside triphosphate hydrolases"/>
    <property type="match status" value="1"/>
</dbReference>
<dbReference type="EMBL" id="CP013213">
    <property type="protein sequence ID" value="AMC92471.1"/>
    <property type="molecule type" value="Genomic_DNA"/>
</dbReference>
<evidence type="ECO:0000256" key="8">
    <source>
        <dbReference type="ARBA" id="ARBA00023125"/>
    </source>
</evidence>
<dbReference type="PANTHER" id="PTHR11070:SF48">
    <property type="entry name" value="ATP-DEPENDENT HELICASE_NUCLEASE SUBUNIT A"/>
    <property type="match status" value="1"/>
</dbReference>
<keyword evidence="1" id="KW-0540">Nuclease</keyword>
<dbReference type="PANTHER" id="PTHR11070">
    <property type="entry name" value="UVRD / RECB / PCRA DNA HELICASE FAMILY MEMBER"/>
    <property type="match status" value="1"/>
</dbReference>
<sequence length="1040" mass="119810">MSPKFNTQQREAIEALGENVVVSASAGAGKTTVLIARLMKRILEDGVSIDRICALTFTDAAANEMKKRLLAALYEKNESDPSPYLTQQMMLVETSHISTIHSFCLSLIKDHGYLLGISDEMTQNILDPAMVTLYQKQAMDECIENWARLRRDDLKTLLKTFTARPQRLGPFFDAVMSVSKYFNSKHDKQESINFLLQTYDAKDFSALPDVIKTAYFAHHHLHLTLIKDNLQALIQSADGIDNQEELSHLLLSHYGSLKDLLHRIDNHDISFMNQVLDVLNIKIKTLRGQEEYKACGDRLAESIKTYIDTVEPISQSVKTLNEQAPILKLLVEFTIAYQERFQTIKKEIQGLDFDDFEHLAYSLLTYNDGVLSKELKLQFDEIMVDEFQDTNDFQDAIIQLISNGSNIFRVGDVKQSIYRFRGAKPSIMQSLMTDDHIKNIYLSFNYRSKEDIVQFNNDFFDEVLNLTSGMSYSDYDAVDTGIPSQKENTQPVEFLIVTDDVLYEPDPKYLPWDKDRNMRKARIIAQEVIRHHEMGYRFKDIVILIRGHAQKVFLKRAFEEVNIPHFIDDRGGFYNSTVVASILQFFKYVQDETDYSLANVLRSVFIGYSYDTLAQLKLHNPKSLYAGLKTFDKETFDLLQGIRHKWKHQDVVSCILDVINLNDAYHSRLSIQDKTNVDSLLEKAITYQSSNNPNLMGFMEFVNNLDDEKSAEAIPLSDSDDVVTAMTIHQSKGLQFPVVILWSMGRRVNRDLQGSITTDDLLGISLVDKVEPLNVARPSILKTLMRSKQDAEDLEETMRLVYVALTRPQERLVVVDLLKEYTEQLLTPSFLYSYKHLIELLVLPHSTHRRVAFETYNTIEYKILQPLETVDTPTQFVAPEIKRIETQEIDHGTFAFNPNFLEATAYGTTLHKAAEDLPQRTWTQEDLSGIEPKFHKALLGYNAHPFTQTLYEAHIKEQEIPFIYTDHDVIRNGIIDALYEFEDTIILVDYKTDNADFETLKQRYTSQLQVYKQALLKLEHSKSIQTYIYSFHNNDYLEIL</sequence>
<evidence type="ECO:0000256" key="7">
    <source>
        <dbReference type="ARBA" id="ARBA00022840"/>
    </source>
</evidence>
<dbReference type="KEGG" id="erl:AOC36_00220"/>
<dbReference type="STRING" id="1514105.AOC36_00220"/>
<evidence type="ECO:0000256" key="13">
    <source>
        <dbReference type="ARBA" id="ARBA00048988"/>
    </source>
</evidence>
<evidence type="ECO:0000256" key="12">
    <source>
        <dbReference type="ARBA" id="ARBA00034808"/>
    </source>
</evidence>
<keyword evidence="10" id="KW-0413">Isomerase</keyword>
<keyword evidence="3" id="KW-0227">DNA damage</keyword>
<dbReference type="GO" id="GO:0003677">
    <property type="term" value="F:DNA binding"/>
    <property type="evidence" value="ECO:0007669"/>
    <property type="project" value="UniProtKB-KW"/>
</dbReference>
<keyword evidence="8" id="KW-0238">DNA-binding</keyword>
<evidence type="ECO:0000256" key="5">
    <source>
        <dbReference type="ARBA" id="ARBA00022806"/>
    </source>
</evidence>
<evidence type="ECO:0000313" key="17">
    <source>
        <dbReference type="EMBL" id="AMC92471.1"/>
    </source>
</evidence>
<dbReference type="PROSITE" id="PS51217">
    <property type="entry name" value="UVRD_HELICASE_CTER"/>
    <property type="match status" value="1"/>
</dbReference>
<organism evidence="17 18">
    <name type="scientific">Erysipelothrix larvae</name>
    <dbReference type="NCBI Taxonomy" id="1514105"/>
    <lineage>
        <taxon>Bacteria</taxon>
        <taxon>Bacillati</taxon>
        <taxon>Bacillota</taxon>
        <taxon>Erysipelotrichia</taxon>
        <taxon>Erysipelotrichales</taxon>
        <taxon>Erysipelotrichaceae</taxon>
        <taxon>Erysipelothrix</taxon>
    </lineage>
</organism>
<dbReference type="InterPro" id="IPR011604">
    <property type="entry name" value="PDDEXK-like_dom_sf"/>
</dbReference>
<evidence type="ECO:0000259" key="16">
    <source>
        <dbReference type="PROSITE" id="PS51217"/>
    </source>
</evidence>